<dbReference type="InterPro" id="IPR017871">
    <property type="entry name" value="ABC_transporter-like_CS"/>
</dbReference>
<evidence type="ECO:0000313" key="10">
    <source>
        <dbReference type="Proteomes" id="UP000585681"/>
    </source>
</evidence>
<evidence type="ECO:0000256" key="6">
    <source>
        <dbReference type="ARBA" id="ARBA00022840"/>
    </source>
</evidence>
<evidence type="ECO:0000256" key="7">
    <source>
        <dbReference type="ARBA" id="ARBA00023136"/>
    </source>
</evidence>
<evidence type="ECO:0000256" key="3">
    <source>
        <dbReference type="ARBA" id="ARBA00022448"/>
    </source>
</evidence>
<dbReference type="InterPro" id="IPR027417">
    <property type="entry name" value="P-loop_NTPase"/>
</dbReference>
<evidence type="ECO:0000313" key="9">
    <source>
        <dbReference type="EMBL" id="MBB4022833.1"/>
    </source>
</evidence>
<evidence type="ECO:0000256" key="4">
    <source>
        <dbReference type="ARBA" id="ARBA00022475"/>
    </source>
</evidence>
<organism evidence="9 10">
    <name type="scientific">Actibacterium naphthalenivorans</name>
    <dbReference type="NCBI Taxonomy" id="1614693"/>
    <lineage>
        <taxon>Bacteria</taxon>
        <taxon>Pseudomonadati</taxon>
        <taxon>Pseudomonadota</taxon>
        <taxon>Alphaproteobacteria</taxon>
        <taxon>Rhodobacterales</taxon>
        <taxon>Roseobacteraceae</taxon>
        <taxon>Actibacterium</taxon>
    </lineage>
</organism>
<protein>
    <submittedName>
        <fullName evidence="9">Peptide/nickel transport system ATP-binding protein</fullName>
    </submittedName>
</protein>
<dbReference type="EMBL" id="JACIEQ010000003">
    <property type="protein sequence ID" value="MBB4022833.1"/>
    <property type="molecule type" value="Genomic_DNA"/>
</dbReference>
<comment type="similarity">
    <text evidence="2">Belongs to the ABC transporter superfamily.</text>
</comment>
<sequence>MPEDAPLLQITDLSIRFGAAATNLVDGVSLSLDRGETLCIVGESGCGKSLTALALMGLLPTPPARLMSGTAMFEGRDLLSLSLQELQNVRGDRMAMIFQEPMTSLNPALKVGEQIAEAVRRHKGVSRDAARNRALDMLQKVRIPAPEKRLDEYPHQMSGGMRQRAMIAMAMANDPALLIADEPTTALDVTVQAQVLDLMRQLQDESASAMIMITHDLGVVAEMADKVAVMYAGRIVEAGPVAAVFENPQHPYTIGLMSSMPSLGDRSGKLVTIPGIVPPADAMPEGCRFVSRCPFAQPGCALAPPMREFDRGHAVACWRAPLETGVDAPSPEIAGAA</sequence>
<keyword evidence="4" id="KW-1003">Cell membrane</keyword>
<proteinExistence type="inferred from homology"/>
<gene>
    <name evidence="9" type="ORF">GGR17_002652</name>
</gene>
<keyword evidence="6 9" id="KW-0067">ATP-binding</keyword>
<evidence type="ECO:0000256" key="2">
    <source>
        <dbReference type="ARBA" id="ARBA00005417"/>
    </source>
</evidence>
<dbReference type="Proteomes" id="UP000585681">
    <property type="component" value="Unassembled WGS sequence"/>
</dbReference>
<dbReference type="SUPFAM" id="SSF52540">
    <property type="entry name" value="P-loop containing nucleoside triphosphate hydrolases"/>
    <property type="match status" value="1"/>
</dbReference>
<dbReference type="PANTHER" id="PTHR43297">
    <property type="entry name" value="OLIGOPEPTIDE TRANSPORT ATP-BINDING PROTEIN APPD"/>
    <property type="match status" value="1"/>
</dbReference>
<evidence type="ECO:0000259" key="8">
    <source>
        <dbReference type="PROSITE" id="PS50893"/>
    </source>
</evidence>
<dbReference type="InterPro" id="IPR050388">
    <property type="entry name" value="ABC_Ni/Peptide_Import"/>
</dbReference>
<evidence type="ECO:0000256" key="5">
    <source>
        <dbReference type="ARBA" id="ARBA00022741"/>
    </source>
</evidence>
<dbReference type="CDD" id="cd03257">
    <property type="entry name" value="ABC_NikE_OppD_transporters"/>
    <property type="match status" value="1"/>
</dbReference>
<dbReference type="PROSITE" id="PS50893">
    <property type="entry name" value="ABC_TRANSPORTER_2"/>
    <property type="match status" value="1"/>
</dbReference>
<keyword evidence="7" id="KW-0472">Membrane</keyword>
<dbReference type="GO" id="GO:0015833">
    <property type="term" value="P:peptide transport"/>
    <property type="evidence" value="ECO:0007669"/>
    <property type="project" value="InterPro"/>
</dbReference>
<accession>A0A840CD98</accession>
<dbReference type="InterPro" id="IPR013563">
    <property type="entry name" value="Oligopep_ABC_C"/>
</dbReference>
<dbReference type="Pfam" id="PF08352">
    <property type="entry name" value="oligo_HPY"/>
    <property type="match status" value="1"/>
</dbReference>
<dbReference type="RefSeq" id="WP_054539969.1">
    <property type="nucleotide sequence ID" value="NZ_JACIEQ010000003.1"/>
</dbReference>
<keyword evidence="3" id="KW-0813">Transport</keyword>
<dbReference type="FunFam" id="3.40.50.300:FF:000016">
    <property type="entry name" value="Oligopeptide ABC transporter ATP-binding component"/>
    <property type="match status" value="1"/>
</dbReference>
<dbReference type="SMART" id="SM00382">
    <property type="entry name" value="AAA"/>
    <property type="match status" value="1"/>
</dbReference>
<keyword evidence="5" id="KW-0547">Nucleotide-binding</keyword>
<reference evidence="9" key="1">
    <citation type="submission" date="2020-08" db="EMBL/GenBank/DDBJ databases">
        <title>Genomic Encyclopedia of Type Strains, Phase IV (KMG-IV): sequencing the most valuable type-strain genomes for metagenomic binning, comparative biology and taxonomic classification.</title>
        <authorList>
            <person name="Goeker M."/>
        </authorList>
    </citation>
    <scope>NUCLEOTIDE SEQUENCE [LARGE SCALE GENOMIC DNA]</scope>
    <source>
        <strain evidence="9">DSM 105040</strain>
    </source>
</reference>
<dbReference type="PANTHER" id="PTHR43297:SF2">
    <property type="entry name" value="DIPEPTIDE TRANSPORT ATP-BINDING PROTEIN DPPD"/>
    <property type="match status" value="1"/>
</dbReference>
<comment type="subcellular location">
    <subcellularLocation>
        <location evidence="1">Cell inner membrane</location>
        <topology evidence="1">Peripheral membrane protein</topology>
    </subcellularLocation>
</comment>
<comment type="caution">
    <text evidence="9">The sequence shown here is derived from an EMBL/GenBank/DDBJ whole genome shotgun (WGS) entry which is preliminary data.</text>
</comment>
<dbReference type="NCBIfam" id="TIGR01727">
    <property type="entry name" value="oligo_HPY"/>
    <property type="match status" value="1"/>
</dbReference>
<evidence type="ECO:0000256" key="1">
    <source>
        <dbReference type="ARBA" id="ARBA00004417"/>
    </source>
</evidence>
<dbReference type="Pfam" id="PF00005">
    <property type="entry name" value="ABC_tran"/>
    <property type="match status" value="1"/>
</dbReference>
<feature type="domain" description="ABC transporter" evidence="8">
    <location>
        <begin position="8"/>
        <end position="257"/>
    </location>
</feature>
<dbReference type="GO" id="GO:0005524">
    <property type="term" value="F:ATP binding"/>
    <property type="evidence" value="ECO:0007669"/>
    <property type="project" value="UniProtKB-KW"/>
</dbReference>
<dbReference type="Gene3D" id="3.40.50.300">
    <property type="entry name" value="P-loop containing nucleotide triphosphate hydrolases"/>
    <property type="match status" value="1"/>
</dbReference>
<name>A0A840CD98_9RHOB</name>
<dbReference type="InterPro" id="IPR003593">
    <property type="entry name" value="AAA+_ATPase"/>
</dbReference>
<dbReference type="AlphaFoldDB" id="A0A840CD98"/>
<keyword evidence="10" id="KW-1185">Reference proteome</keyword>
<dbReference type="GO" id="GO:0055085">
    <property type="term" value="P:transmembrane transport"/>
    <property type="evidence" value="ECO:0007669"/>
    <property type="project" value="UniProtKB-ARBA"/>
</dbReference>
<dbReference type="GO" id="GO:0016887">
    <property type="term" value="F:ATP hydrolysis activity"/>
    <property type="evidence" value="ECO:0007669"/>
    <property type="project" value="InterPro"/>
</dbReference>
<dbReference type="InterPro" id="IPR003439">
    <property type="entry name" value="ABC_transporter-like_ATP-bd"/>
</dbReference>
<dbReference type="GO" id="GO:0005886">
    <property type="term" value="C:plasma membrane"/>
    <property type="evidence" value="ECO:0007669"/>
    <property type="project" value="UniProtKB-SubCell"/>
</dbReference>
<dbReference type="PROSITE" id="PS00211">
    <property type="entry name" value="ABC_TRANSPORTER_1"/>
    <property type="match status" value="1"/>
</dbReference>